<evidence type="ECO:0000256" key="1">
    <source>
        <dbReference type="ARBA" id="ARBA00004141"/>
    </source>
</evidence>
<feature type="transmembrane region" description="Helical" evidence="6">
    <location>
        <begin position="71"/>
        <end position="89"/>
    </location>
</feature>
<keyword evidence="4 6" id="KW-1133">Transmembrane helix</keyword>
<dbReference type="Pfam" id="PF04241">
    <property type="entry name" value="DUF423"/>
    <property type="match status" value="1"/>
</dbReference>
<name>A0A329MQN6_9BACL</name>
<evidence type="ECO:0000256" key="3">
    <source>
        <dbReference type="ARBA" id="ARBA00022692"/>
    </source>
</evidence>
<reference evidence="7 8" key="1">
    <citation type="journal article" date="2009" name="Int. J. Syst. Evol. Microbiol.">
        <title>Paenibacillus contaminans sp. nov., isolated from a contaminated laboratory plate.</title>
        <authorList>
            <person name="Chou J.H."/>
            <person name="Lee J.H."/>
            <person name="Lin M.C."/>
            <person name="Chang P.S."/>
            <person name="Arun A.B."/>
            <person name="Young C.C."/>
            <person name="Chen W.M."/>
        </authorList>
    </citation>
    <scope>NUCLEOTIDE SEQUENCE [LARGE SCALE GENOMIC DNA]</scope>
    <source>
        <strain evidence="7 8">CKOBP-6</strain>
    </source>
</reference>
<dbReference type="PANTHER" id="PTHR43461:SF1">
    <property type="entry name" value="TRANSMEMBRANE PROTEIN 256"/>
    <property type="match status" value="1"/>
</dbReference>
<accession>A0A329MQN6</accession>
<organism evidence="7 8">
    <name type="scientific">Paenibacillus contaminans</name>
    <dbReference type="NCBI Taxonomy" id="450362"/>
    <lineage>
        <taxon>Bacteria</taxon>
        <taxon>Bacillati</taxon>
        <taxon>Bacillota</taxon>
        <taxon>Bacilli</taxon>
        <taxon>Bacillales</taxon>
        <taxon>Paenibacillaceae</taxon>
        <taxon>Paenibacillus</taxon>
    </lineage>
</organism>
<evidence type="ECO:0000256" key="2">
    <source>
        <dbReference type="ARBA" id="ARBA00009694"/>
    </source>
</evidence>
<protein>
    <submittedName>
        <fullName evidence="7">DUF423 domain-containing protein</fullName>
    </submittedName>
</protein>
<feature type="transmembrane region" description="Helical" evidence="6">
    <location>
        <begin position="95"/>
        <end position="119"/>
    </location>
</feature>
<dbReference type="GO" id="GO:0005886">
    <property type="term" value="C:plasma membrane"/>
    <property type="evidence" value="ECO:0007669"/>
    <property type="project" value="TreeGrafter"/>
</dbReference>
<dbReference type="EMBL" id="QMFB01000002">
    <property type="protein sequence ID" value="RAV22291.1"/>
    <property type="molecule type" value="Genomic_DNA"/>
</dbReference>
<evidence type="ECO:0000256" key="4">
    <source>
        <dbReference type="ARBA" id="ARBA00022989"/>
    </source>
</evidence>
<dbReference type="PANTHER" id="PTHR43461">
    <property type="entry name" value="TRANSMEMBRANE PROTEIN 256"/>
    <property type="match status" value="1"/>
</dbReference>
<evidence type="ECO:0000256" key="5">
    <source>
        <dbReference type="ARBA" id="ARBA00023136"/>
    </source>
</evidence>
<dbReference type="InterPro" id="IPR006696">
    <property type="entry name" value="DUF423"/>
</dbReference>
<dbReference type="Proteomes" id="UP000250369">
    <property type="component" value="Unassembled WGS sequence"/>
</dbReference>
<dbReference type="OrthoDB" id="9802121at2"/>
<keyword evidence="8" id="KW-1185">Reference proteome</keyword>
<proteinExistence type="inferred from homology"/>
<comment type="caution">
    <text evidence="7">The sequence shown here is derived from an EMBL/GenBank/DDBJ whole genome shotgun (WGS) entry which is preliminary data.</text>
</comment>
<dbReference type="RefSeq" id="WP_113029697.1">
    <property type="nucleotide sequence ID" value="NZ_QMFB01000002.1"/>
</dbReference>
<comment type="subcellular location">
    <subcellularLocation>
        <location evidence="1">Membrane</location>
        <topology evidence="1">Multi-pass membrane protein</topology>
    </subcellularLocation>
</comment>
<evidence type="ECO:0000313" key="8">
    <source>
        <dbReference type="Proteomes" id="UP000250369"/>
    </source>
</evidence>
<feature type="transmembrane region" description="Helical" evidence="6">
    <location>
        <begin position="41"/>
        <end position="59"/>
    </location>
</feature>
<evidence type="ECO:0000256" key="6">
    <source>
        <dbReference type="SAM" id="Phobius"/>
    </source>
</evidence>
<gene>
    <name evidence="7" type="ORF">DQG23_04895</name>
</gene>
<evidence type="ECO:0000313" key="7">
    <source>
        <dbReference type="EMBL" id="RAV22291.1"/>
    </source>
</evidence>
<dbReference type="AlphaFoldDB" id="A0A329MQN6"/>
<sequence>MKKLMIAGAVNGMLAVALGAFGAHGLKEKLSPEMLDVFKTGVQYHMYHALALLLVALAASKLGDDGVKWPGRLFMTGIVLFSGSLYVLSISDVKWLGAITPFGGVCFIAGWLLFAHAAYKKL</sequence>
<keyword evidence="3 6" id="KW-0812">Transmembrane</keyword>
<keyword evidence="5 6" id="KW-0472">Membrane</keyword>
<comment type="similarity">
    <text evidence="2">Belongs to the UPF0382 family.</text>
</comment>